<gene>
    <name evidence="7" type="ORF">RI555_17095</name>
    <name evidence="8" type="ORF">RI555_17155</name>
</gene>
<evidence type="ECO:0000256" key="1">
    <source>
        <dbReference type="ARBA" id="ARBA00002667"/>
    </source>
</evidence>
<dbReference type="Pfam" id="PF03047">
    <property type="entry name" value="ComC"/>
    <property type="match status" value="1"/>
</dbReference>
<comment type="caution">
    <text evidence="8">The sequence shown here is derived from an EMBL/GenBank/DDBJ whole genome shotgun (WGS) entry which is preliminary data.</text>
</comment>
<evidence type="ECO:0000256" key="6">
    <source>
        <dbReference type="ARBA" id="ARBA00023287"/>
    </source>
</evidence>
<dbReference type="GO" id="GO:0005576">
    <property type="term" value="C:extracellular region"/>
    <property type="evidence" value="ECO:0007669"/>
    <property type="project" value="UniProtKB-SubCell"/>
</dbReference>
<comment type="function">
    <text evidence="1">Acts as a pheromone, induces cells to develop competence for genetic transformation.</text>
</comment>
<evidence type="ECO:0000256" key="4">
    <source>
        <dbReference type="ARBA" id="ARBA00022525"/>
    </source>
</evidence>
<accession>A0AAP5UND8</accession>
<keyword evidence="5" id="KW-0588">Pheromone</keyword>
<evidence type="ECO:0000313" key="9">
    <source>
        <dbReference type="Proteomes" id="UP001263852"/>
    </source>
</evidence>
<dbReference type="EMBL" id="JAVLAO010000006">
    <property type="protein sequence ID" value="MDT7040622.1"/>
    <property type="molecule type" value="Genomic_DNA"/>
</dbReference>
<keyword evidence="4" id="KW-0964">Secreted</keyword>
<name>A0AAP5UND8_LACPE</name>
<reference evidence="8" key="1">
    <citation type="submission" date="2023-08" db="EMBL/GenBank/DDBJ databases">
        <authorList>
            <person name="Page C.A."/>
            <person name="Perez-Diaz I.M."/>
        </authorList>
    </citation>
    <scope>NUCLEOTIDE SEQUENCE</scope>
    <source>
        <strain evidence="8">1.8.9</strain>
    </source>
</reference>
<comment type="subcellular location">
    <subcellularLocation>
        <location evidence="2">Secreted</location>
    </subcellularLocation>
</comment>
<protein>
    <submittedName>
        <fullName evidence="8">ComC/BlpC family leader-containing pheromone/bacteriocin</fullName>
    </submittedName>
</protein>
<dbReference type="RefSeq" id="WP_216748729.1">
    <property type="nucleotide sequence ID" value="NZ_CP099555.1"/>
</dbReference>
<organism evidence="8 9">
    <name type="scientific">Lactiplantibacillus pentosus</name>
    <name type="common">Lactobacillus pentosus</name>
    <dbReference type="NCBI Taxonomy" id="1589"/>
    <lineage>
        <taxon>Bacteria</taxon>
        <taxon>Bacillati</taxon>
        <taxon>Bacillota</taxon>
        <taxon>Bacilli</taxon>
        <taxon>Lactobacillales</taxon>
        <taxon>Lactobacillaceae</taxon>
        <taxon>Lactiplantibacillus</taxon>
    </lineage>
</organism>
<keyword evidence="6" id="KW-0178">Competence</keyword>
<dbReference type="Proteomes" id="UP001263852">
    <property type="component" value="Unassembled WGS sequence"/>
</dbReference>
<evidence type="ECO:0000256" key="5">
    <source>
        <dbReference type="ARBA" id="ARBA00023044"/>
    </source>
</evidence>
<proteinExistence type="inferred from homology"/>
<dbReference type="InterPro" id="IPR004288">
    <property type="entry name" value="Competence_ComC"/>
</dbReference>
<dbReference type="GO" id="GO:0005186">
    <property type="term" value="F:pheromone activity"/>
    <property type="evidence" value="ECO:0007669"/>
    <property type="project" value="InterPro"/>
</dbReference>
<evidence type="ECO:0000313" key="8">
    <source>
        <dbReference type="EMBL" id="MDT7040634.1"/>
    </source>
</evidence>
<evidence type="ECO:0000256" key="2">
    <source>
        <dbReference type="ARBA" id="ARBA00004613"/>
    </source>
</evidence>
<dbReference type="EMBL" id="JAVLAO010000006">
    <property type="protein sequence ID" value="MDT7040634.1"/>
    <property type="molecule type" value="Genomic_DNA"/>
</dbReference>
<evidence type="ECO:0000256" key="3">
    <source>
        <dbReference type="ARBA" id="ARBA00009039"/>
    </source>
</evidence>
<dbReference type="AlphaFoldDB" id="A0AAP5UND8"/>
<evidence type="ECO:0000313" key="7">
    <source>
        <dbReference type="EMBL" id="MDT7040622.1"/>
    </source>
</evidence>
<comment type="similarity">
    <text evidence="3">Belongs to the ComC family.</text>
</comment>
<sequence>MNNTFLKDSFQPLNNEYLQNIIGGSKRDYRIGYKLGKATREALEIWSLFK</sequence>